<name>A0A9R1C825_9BACT</name>
<evidence type="ECO:0000313" key="2">
    <source>
        <dbReference type="EMBL" id="GJG57763.1"/>
    </source>
</evidence>
<organism evidence="2 3">
    <name type="scientific">Prevotella lacticifex</name>
    <dbReference type="NCBI Taxonomy" id="2854755"/>
    <lineage>
        <taxon>Bacteria</taxon>
        <taxon>Pseudomonadati</taxon>
        <taxon>Bacteroidota</taxon>
        <taxon>Bacteroidia</taxon>
        <taxon>Bacteroidales</taxon>
        <taxon>Prevotellaceae</taxon>
        <taxon>Prevotella</taxon>
    </lineage>
</organism>
<dbReference type="Pfam" id="PF13858">
    <property type="entry name" value="DUF4199"/>
    <property type="match status" value="1"/>
</dbReference>
<sequence length="172" mass="18893">MQLEEIIQMRAYARYDSIYLGILLTASFACAVIGAGGSFLGAIGNLIVLAVPFFVAYRVRKFRVEARGDHMTFAMAIAYCLRVFLGGGFFFAVCQWLYMQFLDGGRLLGAYRAMMSMPEMQPVLKVYGLSQQQVDDALAQMFSPLTLASYSFIMACIAGGIGSIIIAAIMKK</sequence>
<feature type="transmembrane region" description="Helical" evidence="1">
    <location>
        <begin position="40"/>
        <end position="59"/>
    </location>
</feature>
<comment type="caution">
    <text evidence="2">The sequence shown here is derived from an EMBL/GenBank/DDBJ whole genome shotgun (WGS) entry which is preliminary data.</text>
</comment>
<dbReference type="EMBL" id="BPUB01000001">
    <property type="protein sequence ID" value="GJG57763.1"/>
    <property type="molecule type" value="Genomic_DNA"/>
</dbReference>
<protein>
    <recommendedName>
        <fullName evidence="4">DUF4199 domain-containing protein</fullName>
    </recommendedName>
</protein>
<proteinExistence type="predicted"/>
<keyword evidence="1" id="KW-1133">Transmembrane helix</keyword>
<feature type="transmembrane region" description="Helical" evidence="1">
    <location>
        <begin position="71"/>
        <end position="98"/>
    </location>
</feature>
<dbReference type="GeneID" id="72468663"/>
<dbReference type="Proteomes" id="UP000825483">
    <property type="component" value="Unassembled WGS sequence"/>
</dbReference>
<feature type="transmembrane region" description="Helical" evidence="1">
    <location>
        <begin position="12"/>
        <end position="34"/>
    </location>
</feature>
<keyword evidence="1" id="KW-0472">Membrane</keyword>
<dbReference type="RefSeq" id="WP_223928237.1">
    <property type="nucleotide sequence ID" value="NZ_BPTU01000004.1"/>
</dbReference>
<feature type="transmembrane region" description="Helical" evidence="1">
    <location>
        <begin position="147"/>
        <end position="170"/>
    </location>
</feature>
<gene>
    <name evidence="2" type="ORF">PRLR5076_06140</name>
</gene>
<keyword evidence="1" id="KW-0812">Transmembrane</keyword>
<evidence type="ECO:0000313" key="3">
    <source>
        <dbReference type="Proteomes" id="UP000825483"/>
    </source>
</evidence>
<keyword evidence="3" id="KW-1185">Reference proteome</keyword>
<reference evidence="2" key="1">
    <citation type="journal article" date="2022" name="Int. J. Syst. Evol. Microbiol.">
        <title>Prevotella lacticifex sp. nov., isolated from the rumen of cows.</title>
        <authorList>
            <person name="Shinkai T."/>
            <person name="Ikeyama N."/>
            <person name="Kumagai M."/>
            <person name="Ohmori H."/>
            <person name="Sakamoto M."/>
            <person name="Ohkuma M."/>
            <person name="Mitsumori M."/>
        </authorList>
    </citation>
    <scope>NUCLEOTIDE SEQUENCE</scope>
    <source>
        <strain evidence="2">R5076</strain>
    </source>
</reference>
<evidence type="ECO:0008006" key="4">
    <source>
        <dbReference type="Google" id="ProtNLM"/>
    </source>
</evidence>
<dbReference type="InterPro" id="IPR025250">
    <property type="entry name" value="DUF4199"/>
</dbReference>
<dbReference type="AlphaFoldDB" id="A0A9R1C825"/>
<accession>A0A9R1C825</accession>
<evidence type="ECO:0000256" key="1">
    <source>
        <dbReference type="SAM" id="Phobius"/>
    </source>
</evidence>